<dbReference type="OMA" id="YANSIFP"/>
<feature type="repeat" description="PPR" evidence="2">
    <location>
        <begin position="180"/>
        <end position="214"/>
    </location>
</feature>
<dbReference type="GO" id="GO:0009451">
    <property type="term" value="P:RNA modification"/>
    <property type="evidence" value="ECO:0007669"/>
    <property type="project" value="InterPro"/>
</dbReference>
<sequence length="229" mass="25676">MEKKIVSLLEGVSCIKEMDQVHALITKTGLKECSSVACRMVSFCVVSVSGNLNYAVLVFEELAKPAPFVWNNMIRAYANSIFPIEAILLYNRMRSGNVKADSFTFPFVLKACARVSRSIEEGHKLVPLHKGAEAHCTIIQTGLELDPFVQNSLISMYSISDKTGCLYDARKVFNEMPKKNVVICNAMITSYGKHDKSDDARKLFDEMMKRSVVSWSALIDGYITNNRTR</sequence>
<keyword evidence="4" id="KW-1185">Reference proteome</keyword>
<evidence type="ECO:0000313" key="3">
    <source>
        <dbReference type="EMBL" id="ERM96497.1"/>
    </source>
</evidence>
<reference evidence="4" key="1">
    <citation type="journal article" date="2013" name="Science">
        <title>The Amborella genome and the evolution of flowering plants.</title>
        <authorList>
            <consortium name="Amborella Genome Project"/>
        </authorList>
    </citation>
    <scope>NUCLEOTIDE SEQUENCE [LARGE SCALE GENOMIC DNA]</scope>
</reference>
<accession>W1NKY0</accession>
<dbReference type="Pfam" id="PF01535">
    <property type="entry name" value="PPR"/>
    <property type="match status" value="1"/>
</dbReference>
<evidence type="ECO:0000256" key="2">
    <source>
        <dbReference type="PROSITE-ProRule" id="PRU00708"/>
    </source>
</evidence>
<dbReference type="NCBIfam" id="TIGR00756">
    <property type="entry name" value="PPR"/>
    <property type="match status" value="2"/>
</dbReference>
<dbReference type="AlphaFoldDB" id="W1NKY0"/>
<proteinExistence type="predicted"/>
<dbReference type="Gramene" id="ERM96497">
    <property type="protein sequence ID" value="ERM96497"/>
    <property type="gene ID" value="AMTR_s00001p00260690"/>
</dbReference>
<dbReference type="Proteomes" id="UP000017836">
    <property type="component" value="Unassembled WGS sequence"/>
</dbReference>
<dbReference type="InterPro" id="IPR011990">
    <property type="entry name" value="TPR-like_helical_dom_sf"/>
</dbReference>
<evidence type="ECO:0008006" key="5">
    <source>
        <dbReference type="Google" id="ProtNLM"/>
    </source>
</evidence>
<dbReference type="GO" id="GO:0003723">
    <property type="term" value="F:RNA binding"/>
    <property type="evidence" value="ECO:0007669"/>
    <property type="project" value="InterPro"/>
</dbReference>
<dbReference type="HOGENOM" id="CLU_002706_21_0_1"/>
<gene>
    <name evidence="3" type="ORF">AMTR_s00001p00260690</name>
</gene>
<dbReference type="PANTHER" id="PTHR47926:SF359">
    <property type="entry name" value="PENTACOTRIPEPTIDE-REPEAT REGION OF PRORP DOMAIN-CONTAINING PROTEIN"/>
    <property type="match status" value="1"/>
</dbReference>
<protein>
    <recommendedName>
        <fullName evidence="5">Pentatricopeptide repeat-containing protein</fullName>
    </recommendedName>
</protein>
<dbReference type="PANTHER" id="PTHR47926">
    <property type="entry name" value="PENTATRICOPEPTIDE REPEAT-CONTAINING PROTEIN"/>
    <property type="match status" value="1"/>
</dbReference>
<evidence type="ECO:0000256" key="1">
    <source>
        <dbReference type="ARBA" id="ARBA00022737"/>
    </source>
</evidence>
<name>W1NKY0_AMBTC</name>
<organism evidence="3 4">
    <name type="scientific">Amborella trichopoda</name>
    <dbReference type="NCBI Taxonomy" id="13333"/>
    <lineage>
        <taxon>Eukaryota</taxon>
        <taxon>Viridiplantae</taxon>
        <taxon>Streptophyta</taxon>
        <taxon>Embryophyta</taxon>
        <taxon>Tracheophyta</taxon>
        <taxon>Spermatophyta</taxon>
        <taxon>Magnoliopsida</taxon>
        <taxon>Amborellales</taxon>
        <taxon>Amborellaceae</taxon>
        <taxon>Amborella</taxon>
    </lineage>
</organism>
<dbReference type="eggNOG" id="KOG4197">
    <property type="taxonomic scope" value="Eukaryota"/>
</dbReference>
<dbReference type="EMBL" id="KI397142">
    <property type="protein sequence ID" value="ERM96497.1"/>
    <property type="molecule type" value="Genomic_DNA"/>
</dbReference>
<dbReference type="Gene3D" id="1.25.40.10">
    <property type="entry name" value="Tetratricopeptide repeat domain"/>
    <property type="match status" value="2"/>
</dbReference>
<dbReference type="InterPro" id="IPR002885">
    <property type="entry name" value="PPR_rpt"/>
</dbReference>
<dbReference type="InterPro" id="IPR046960">
    <property type="entry name" value="PPR_At4g14850-like_plant"/>
</dbReference>
<evidence type="ECO:0000313" key="4">
    <source>
        <dbReference type="Proteomes" id="UP000017836"/>
    </source>
</evidence>
<dbReference type="Pfam" id="PF13041">
    <property type="entry name" value="PPR_2"/>
    <property type="match status" value="1"/>
</dbReference>
<dbReference type="PROSITE" id="PS51375">
    <property type="entry name" value="PPR"/>
    <property type="match status" value="1"/>
</dbReference>
<keyword evidence="1" id="KW-0677">Repeat</keyword>